<organism evidence="2 3">
    <name type="scientific">Candidatus Scalindua brodae</name>
    <dbReference type="NCBI Taxonomy" id="237368"/>
    <lineage>
        <taxon>Bacteria</taxon>
        <taxon>Pseudomonadati</taxon>
        <taxon>Planctomycetota</taxon>
        <taxon>Candidatus Brocadiia</taxon>
        <taxon>Candidatus Brocadiales</taxon>
        <taxon>Candidatus Scalinduaceae</taxon>
        <taxon>Candidatus Scalindua</taxon>
    </lineage>
</organism>
<dbReference type="AlphaFoldDB" id="A0A0B0EHY4"/>
<proteinExistence type="predicted"/>
<comment type="caution">
    <text evidence="2">The sequence shown here is derived from an EMBL/GenBank/DDBJ whole genome shotgun (WGS) entry which is preliminary data.</text>
</comment>
<evidence type="ECO:0000313" key="2">
    <source>
        <dbReference type="EMBL" id="KHE91651.1"/>
    </source>
</evidence>
<name>A0A0B0EHY4_9BACT</name>
<gene>
    <name evidence="2" type="ORF">SCABRO_02589</name>
</gene>
<feature type="coiled-coil region" evidence="1">
    <location>
        <begin position="124"/>
        <end position="151"/>
    </location>
</feature>
<evidence type="ECO:0000313" key="3">
    <source>
        <dbReference type="Proteomes" id="UP000030652"/>
    </source>
</evidence>
<dbReference type="Proteomes" id="UP000030652">
    <property type="component" value="Unassembled WGS sequence"/>
</dbReference>
<evidence type="ECO:0000256" key="1">
    <source>
        <dbReference type="SAM" id="Coils"/>
    </source>
</evidence>
<reference evidence="2 3" key="1">
    <citation type="submission" date="2014-10" db="EMBL/GenBank/DDBJ databases">
        <title>Draft genome of anammox bacterium scalindua brodae, obtained using differential coverage binning of sequence data from two enrichment reactors.</title>
        <authorList>
            <person name="Speth D.R."/>
            <person name="Russ L."/>
            <person name="Kartal B."/>
            <person name="Op den Camp H.J."/>
            <person name="Dutilh B.E."/>
            <person name="Jetten M.S."/>
        </authorList>
    </citation>
    <scope>NUCLEOTIDE SEQUENCE [LARGE SCALE GENOMIC DNA]</scope>
    <source>
        <strain evidence="2">RU1</strain>
    </source>
</reference>
<keyword evidence="1" id="KW-0175">Coiled coil</keyword>
<accession>A0A0B0EHY4</accession>
<protein>
    <submittedName>
        <fullName evidence="2">Uncharacterized protein</fullName>
    </submittedName>
</protein>
<sequence>MLLREKVSGIIGIAVMILFSGGATAFSQYSLPVKEDHIEIERKSVDVKAIREKEERGLDFARKAIKLADHYPVMKTEVDMKNRELDGLVEKKTDLTKAIQRLQIGLRKKKAEFARSPQLLKVSTQQYTQKIKELEDELAEVEKQIPPLESELANVNIELQVEELGRNIMVVDDTGKFDVEFEEAVQERFNAGKGLLNTNSLSTPKFR</sequence>
<dbReference type="EMBL" id="JRYO01000185">
    <property type="protein sequence ID" value="KHE91651.1"/>
    <property type="molecule type" value="Genomic_DNA"/>
</dbReference>